<feature type="region of interest" description="Disordered" evidence="1">
    <location>
        <begin position="1"/>
        <end position="34"/>
    </location>
</feature>
<reference evidence="2 3" key="1">
    <citation type="submission" date="2018-10" db="EMBL/GenBank/DDBJ databases">
        <title>Genome assembly for a Yunnan-Guizhou Plateau 3E fish, Anabarilius grahami (Regan), and its evolutionary and genetic applications.</title>
        <authorList>
            <person name="Jiang W."/>
        </authorList>
    </citation>
    <scope>NUCLEOTIDE SEQUENCE [LARGE SCALE GENOMIC DNA]</scope>
    <source>
        <strain evidence="2">AG-KIZ</strain>
        <tissue evidence="2">Muscle</tissue>
    </source>
</reference>
<name>A0A3N0YS80_ANAGA</name>
<keyword evidence="3" id="KW-1185">Reference proteome</keyword>
<organism evidence="2 3">
    <name type="scientific">Anabarilius grahami</name>
    <name type="common">Kanglang fish</name>
    <name type="synonym">Barilius grahami</name>
    <dbReference type="NCBI Taxonomy" id="495550"/>
    <lineage>
        <taxon>Eukaryota</taxon>
        <taxon>Metazoa</taxon>
        <taxon>Chordata</taxon>
        <taxon>Craniata</taxon>
        <taxon>Vertebrata</taxon>
        <taxon>Euteleostomi</taxon>
        <taxon>Actinopterygii</taxon>
        <taxon>Neopterygii</taxon>
        <taxon>Teleostei</taxon>
        <taxon>Ostariophysi</taxon>
        <taxon>Cypriniformes</taxon>
        <taxon>Xenocyprididae</taxon>
        <taxon>Xenocypridinae</taxon>
        <taxon>Xenocypridinae incertae sedis</taxon>
        <taxon>Anabarilius</taxon>
    </lineage>
</organism>
<protein>
    <submittedName>
        <fullName evidence="2">Uncharacterized protein</fullName>
    </submittedName>
</protein>
<feature type="compositionally biased region" description="Polar residues" evidence="1">
    <location>
        <begin position="1"/>
        <end position="11"/>
    </location>
</feature>
<accession>A0A3N0YS80</accession>
<dbReference type="EMBL" id="RJVU01027559">
    <property type="protein sequence ID" value="ROL49024.1"/>
    <property type="molecule type" value="Genomic_DNA"/>
</dbReference>
<comment type="caution">
    <text evidence="2">The sequence shown here is derived from an EMBL/GenBank/DDBJ whole genome shotgun (WGS) entry which is preliminary data.</text>
</comment>
<proteinExistence type="predicted"/>
<evidence type="ECO:0000313" key="3">
    <source>
        <dbReference type="Proteomes" id="UP000281406"/>
    </source>
</evidence>
<evidence type="ECO:0000313" key="2">
    <source>
        <dbReference type="EMBL" id="ROL49024.1"/>
    </source>
</evidence>
<dbReference type="Proteomes" id="UP000281406">
    <property type="component" value="Unassembled WGS sequence"/>
</dbReference>
<gene>
    <name evidence="2" type="ORF">DPX16_16639</name>
</gene>
<dbReference type="AlphaFoldDB" id="A0A3N0YS80"/>
<evidence type="ECO:0000256" key="1">
    <source>
        <dbReference type="SAM" id="MobiDB-lite"/>
    </source>
</evidence>
<sequence length="104" mass="11315">MSQVGTQSTARTKAHSGVKGERSHGGDLVGRTRGMTDCDGAYGGGYPCGAEEPMRPTDTNDSRFFIVTIQSTAKLEQSLQCNHKQLVQAKHPIGASFWDVFKHF</sequence>